<dbReference type="STRING" id="1165861.A0A0L0V4T8"/>
<evidence type="ECO:0000256" key="1">
    <source>
        <dbReference type="SAM" id="MobiDB-lite"/>
    </source>
</evidence>
<accession>A0A0L0V4T8</accession>
<name>A0A0L0V4T8_9BASI</name>
<feature type="region of interest" description="Disordered" evidence="1">
    <location>
        <begin position="225"/>
        <end position="251"/>
    </location>
</feature>
<keyword evidence="2" id="KW-0472">Membrane</keyword>
<keyword evidence="4" id="KW-1185">Reference proteome</keyword>
<evidence type="ECO:0000313" key="3">
    <source>
        <dbReference type="EMBL" id="KNE93964.1"/>
    </source>
</evidence>
<evidence type="ECO:0000256" key="2">
    <source>
        <dbReference type="SAM" id="Phobius"/>
    </source>
</evidence>
<organism evidence="3 4">
    <name type="scientific">Puccinia striiformis f. sp. tritici PST-78</name>
    <dbReference type="NCBI Taxonomy" id="1165861"/>
    <lineage>
        <taxon>Eukaryota</taxon>
        <taxon>Fungi</taxon>
        <taxon>Dikarya</taxon>
        <taxon>Basidiomycota</taxon>
        <taxon>Pucciniomycotina</taxon>
        <taxon>Pucciniomycetes</taxon>
        <taxon>Pucciniales</taxon>
        <taxon>Pucciniaceae</taxon>
        <taxon>Puccinia</taxon>
    </lineage>
</organism>
<feature type="transmembrane region" description="Helical" evidence="2">
    <location>
        <begin position="12"/>
        <end position="31"/>
    </location>
</feature>
<dbReference type="Proteomes" id="UP000054564">
    <property type="component" value="Unassembled WGS sequence"/>
</dbReference>
<proteinExistence type="predicted"/>
<comment type="caution">
    <text evidence="3">The sequence shown here is derived from an EMBL/GenBank/DDBJ whole genome shotgun (WGS) entry which is preliminary data.</text>
</comment>
<evidence type="ECO:0008006" key="5">
    <source>
        <dbReference type="Google" id="ProtNLM"/>
    </source>
</evidence>
<gene>
    <name evidence="3" type="ORF">PSTG_12638</name>
</gene>
<keyword evidence="2" id="KW-1133">Transmembrane helix</keyword>
<reference evidence="4" key="1">
    <citation type="submission" date="2014-03" db="EMBL/GenBank/DDBJ databases">
        <title>The Genome Sequence of Puccinia striiformis f. sp. tritici PST-78.</title>
        <authorList>
            <consortium name="The Broad Institute Genome Sequencing Platform"/>
            <person name="Cuomo C."/>
            <person name="Hulbert S."/>
            <person name="Chen X."/>
            <person name="Walker B."/>
            <person name="Young S.K."/>
            <person name="Zeng Q."/>
            <person name="Gargeya S."/>
            <person name="Fitzgerald M."/>
            <person name="Haas B."/>
            <person name="Abouelleil A."/>
            <person name="Alvarado L."/>
            <person name="Arachchi H.M."/>
            <person name="Berlin A.M."/>
            <person name="Chapman S.B."/>
            <person name="Goldberg J."/>
            <person name="Griggs A."/>
            <person name="Gujja S."/>
            <person name="Hansen M."/>
            <person name="Howarth C."/>
            <person name="Imamovic A."/>
            <person name="Larimer J."/>
            <person name="McCowan C."/>
            <person name="Montmayeur A."/>
            <person name="Murphy C."/>
            <person name="Neiman D."/>
            <person name="Pearson M."/>
            <person name="Priest M."/>
            <person name="Roberts A."/>
            <person name="Saif S."/>
            <person name="Shea T."/>
            <person name="Sisk P."/>
            <person name="Sykes S."/>
            <person name="Wortman J."/>
            <person name="Nusbaum C."/>
            <person name="Birren B."/>
        </authorList>
    </citation>
    <scope>NUCLEOTIDE SEQUENCE [LARGE SCALE GENOMIC DNA]</scope>
    <source>
        <strain evidence="4">race PST-78</strain>
    </source>
</reference>
<evidence type="ECO:0000313" key="4">
    <source>
        <dbReference type="Proteomes" id="UP000054564"/>
    </source>
</evidence>
<feature type="compositionally biased region" description="Polar residues" evidence="1">
    <location>
        <begin position="240"/>
        <end position="251"/>
    </location>
</feature>
<dbReference type="EMBL" id="AJIL01000126">
    <property type="protein sequence ID" value="KNE93964.1"/>
    <property type="molecule type" value="Genomic_DNA"/>
</dbReference>
<dbReference type="AlphaFoldDB" id="A0A0L0V4T8"/>
<protein>
    <recommendedName>
        <fullName evidence="5">DDE Tnp4 domain-containing protein</fullName>
    </recommendedName>
</protein>
<keyword evidence="2" id="KW-0812">Transmembrane</keyword>
<sequence length="251" mass="28689">MLEVMPLPTRLPSSYPMLIIGILWITIFNIYHHREETERLLDSRYLSIRANPITHEEFSLARMFDMCDKDFKQAVHTTQDGFTWLLEQICGHLIFHNINNSPRQQLALTIEHPGSNGNKASVRQFSKNLSVGSGTVMKVSQRVIGAINSLLNNHIVWPSQARRQEISVVLREEGFMRCAGFVDGTTIPLHQRPRVDGKVYWDQQKQYSINVQVICQDADGWGQPGRDPRPFGLRVGFGQPPTQKNPFQPDL</sequence>